<dbReference type="EMBL" id="CP136898">
    <property type="protein sequence ID" value="WOL18557.1"/>
    <property type="molecule type" value="Genomic_DNA"/>
</dbReference>
<evidence type="ECO:0000313" key="13">
    <source>
        <dbReference type="Proteomes" id="UP001327560"/>
    </source>
</evidence>
<organism evidence="12 13">
    <name type="scientific">Canna indica</name>
    <name type="common">Indian-shot</name>
    <dbReference type="NCBI Taxonomy" id="4628"/>
    <lineage>
        <taxon>Eukaryota</taxon>
        <taxon>Viridiplantae</taxon>
        <taxon>Streptophyta</taxon>
        <taxon>Embryophyta</taxon>
        <taxon>Tracheophyta</taxon>
        <taxon>Spermatophyta</taxon>
        <taxon>Magnoliopsida</taxon>
        <taxon>Liliopsida</taxon>
        <taxon>Zingiberales</taxon>
        <taxon>Cannaceae</taxon>
        <taxon>Canna</taxon>
    </lineage>
</organism>
<dbReference type="GO" id="GO:0006952">
    <property type="term" value="P:defense response"/>
    <property type="evidence" value="ECO:0007669"/>
    <property type="project" value="UniProtKB-KW"/>
</dbReference>
<dbReference type="InterPro" id="IPR027417">
    <property type="entry name" value="P-loop_NTPase"/>
</dbReference>
<dbReference type="SUPFAM" id="SSF52540">
    <property type="entry name" value="P-loop containing nucleoside triphosphate hydrolases"/>
    <property type="match status" value="1"/>
</dbReference>
<feature type="domain" description="Disease resistance N-terminal" evidence="9">
    <location>
        <begin position="11"/>
        <end position="98"/>
    </location>
</feature>
<evidence type="ECO:0000256" key="3">
    <source>
        <dbReference type="ARBA" id="ARBA00022737"/>
    </source>
</evidence>
<keyword evidence="5" id="KW-0611">Plant defense</keyword>
<dbReference type="InterPro" id="IPR036388">
    <property type="entry name" value="WH-like_DNA-bd_sf"/>
</dbReference>
<dbReference type="Gene3D" id="1.20.5.4130">
    <property type="match status" value="1"/>
</dbReference>
<dbReference type="PANTHER" id="PTHR36766">
    <property type="entry name" value="PLANT BROAD-SPECTRUM MILDEW RESISTANCE PROTEIN RPW8"/>
    <property type="match status" value="1"/>
</dbReference>
<dbReference type="SUPFAM" id="SSF52058">
    <property type="entry name" value="L domain-like"/>
    <property type="match status" value="1"/>
</dbReference>
<keyword evidence="13" id="KW-1185">Reference proteome</keyword>
<feature type="domain" description="Disease resistance protein winged helix" evidence="10">
    <location>
        <begin position="449"/>
        <end position="516"/>
    </location>
</feature>
<dbReference type="PRINTS" id="PR00364">
    <property type="entry name" value="DISEASERSIST"/>
</dbReference>
<dbReference type="Gene3D" id="3.40.50.300">
    <property type="entry name" value="P-loop containing nucleotide triphosphate hydrolases"/>
    <property type="match status" value="1"/>
</dbReference>
<evidence type="ECO:0000259" key="10">
    <source>
        <dbReference type="Pfam" id="PF23559"/>
    </source>
</evidence>
<accession>A0AAQ3L7P2</accession>
<reference evidence="12 13" key="1">
    <citation type="submission" date="2023-10" db="EMBL/GenBank/DDBJ databases">
        <title>Chromosome-scale genome assembly provides insights into flower coloration mechanisms of Canna indica.</title>
        <authorList>
            <person name="Li C."/>
        </authorList>
    </citation>
    <scope>NUCLEOTIDE SEQUENCE [LARGE SCALE GENOMIC DNA]</scope>
    <source>
        <tissue evidence="12">Flower</tissue>
    </source>
</reference>
<dbReference type="Pfam" id="PF25019">
    <property type="entry name" value="LRR_R13L1-DRL21"/>
    <property type="match status" value="1"/>
</dbReference>
<proteinExistence type="inferred from homology"/>
<keyword evidence="6" id="KW-0067">ATP-binding</keyword>
<evidence type="ECO:0000259" key="11">
    <source>
        <dbReference type="Pfam" id="PF25019"/>
    </source>
</evidence>
<comment type="similarity">
    <text evidence="1">Belongs to the disease resistance NB-LRR family.</text>
</comment>
<feature type="domain" description="NB-ARC" evidence="8">
    <location>
        <begin position="206"/>
        <end position="363"/>
    </location>
</feature>
<dbReference type="Gene3D" id="3.80.10.10">
    <property type="entry name" value="Ribonuclease Inhibitor"/>
    <property type="match status" value="2"/>
</dbReference>
<dbReference type="InterPro" id="IPR032675">
    <property type="entry name" value="LRR_dom_sf"/>
</dbReference>
<evidence type="ECO:0000256" key="1">
    <source>
        <dbReference type="ARBA" id="ARBA00008894"/>
    </source>
</evidence>
<keyword evidence="4" id="KW-0547">Nucleotide-binding</keyword>
<dbReference type="PANTHER" id="PTHR36766:SF40">
    <property type="entry name" value="DISEASE RESISTANCE PROTEIN RGA3"/>
    <property type="match status" value="1"/>
</dbReference>
<name>A0AAQ3L7P2_9LILI</name>
<gene>
    <name evidence="12" type="ORF">Cni_G27354</name>
</gene>
<evidence type="ECO:0000256" key="6">
    <source>
        <dbReference type="ARBA" id="ARBA00022840"/>
    </source>
</evidence>
<feature type="domain" description="R13L1/DRL21-like LRR repeat region" evidence="11">
    <location>
        <begin position="707"/>
        <end position="835"/>
    </location>
</feature>
<dbReference type="InterPro" id="IPR058922">
    <property type="entry name" value="WHD_DRP"/>
</dbReference>
<keyword evidence="7" id="KW-0175">Coiled coil</keyword>
<dbReference type="Proteomes" id="UP001327560">
    <property type="component" value="Chromosome 9"/>
</dbReference>
<keyword evidence="2" id="KW-0433">Leucine-rich repeat</keyword>
<dbReference type="AlphaFoldDB" id="A0AAQ3L7P2"/>
<dbReference type="Pfam" id="PF18052">
    <property type="entry name" value="Rx_N"/>
    <property type="match status" value="1"/>
</dbReference>
<dbReference type="Pfam" id="PF23559">
    <property type="entry name" value="WHD_DRP"/>
    <property type="match status" value="1"/>
</dbReference>
<dbReference type="InterPro" id="IPR056789">
    <property type="entry name" value="LRR_R13L1-DRL21"/>
</dbReference>
<dbReference type="GO" id="GO:0005524">
    <property type="term" value="F:ATP binding"/>
    <property type="evidence" value="ECO:0007669"/>
    <property type="project" value="UniProtKB-KW"/>
</dbReference>
<evidence type="ECO:0000256" key="7">
    <source>
        <dbReference type="SAM" id="Coils"/>
    </source>
</evidence>
<keyword evidence="3" id="KW-0677">Repeat</keyword>
<dbReference type="FunFam" id="3.40.50.300:FF:001091">
    <property type="entry name" value="Probable disease resistance protein At1g61300"/>
    <property type="match status" value="1"/>
</dbReference>
<protein>
    <submittedName>
        <fullName evidence="12">Disease resistance protein RGA2-like isoform X1</fullName>
    </submittedName>
</protein>
<dbReference type="InterPro" id="IPR041118">
    <property type="entry name" value="Rx_N"/>
</dbReference>
<evidence type="ECO:0000256" key="4">
    <source>
        <dbReference type="ARBA" id="ARBA00022741"/>
    </source>
</evidence>
<dbReference type="InterPro" id="IPR002182">
    <property type="entry name" value="NB-ARC"/>
</dbReference>
<dbReference type="Pfam" id="PF00931">
    <property type="entry name" value="NB-ARC"/>
    <property type="match status" value="1"/>
</dbReference>
<evidence type="ECO:0000259" key="8">
    <source>
        <dbReference type="Pfam" id="PF00931"/>
    </source>
</evidence>
<evidence type="ECO:0000313" key="12">
    <source>
        <dbReference type="EMBL" id="WOL18557.1"/>
    </source>
</evidence>
<dbReference type="GO" id="GO:0051707">
    <property type="term" value="P:response to other organism"/>
    <property type="evidence" value="ECO:0007669"/>
    <property type="project" value="UniProtKB-ARBA"/>
</dbReference>
<dbReference type="GO" id="GO:0043531">
    <property type="term" value="F:ADP binding"/>
    <property type="evidence" value="ECO:0007669"/>
    <property type="project" value="InterPro"/>
</dbReference>
<evidence type="ECO:0000259" key="9">
    <source>
        <dbReference type="Pfam" id="PF18052"/>
    </source>
</evidence>
<evidence type="ECO:0000256" key="5">
    <source>
        <dbReference type="ARBA" id="ARBA00022821"/>
    </source>
</evidence>
<sequence>MLGEWFASSFASRLVDKLWCYVASVYEYQLIDTKEKLKQLENKLKVIHAAIDVAEASRFNSPPLAEQLAAFKNAAYELDDILDKFDYRVLEDKVSNVNKLQVRGLFRSSFYLPPAAKRARKLFERWLFSDEDLNELMAALKKFDRVSDDISTLVKLLDLSPKQDESLDWRQTTSISESKLFGRDNEKESLVNLLIGTSDSFSSSTSKFSVVSLVGMGGVGKTTLAQAAYNDPSVTSYFDLKAWVCVSHKFDVRSITIQIIESGSIRSRKNFHNIRSLSRIQSFLTKGLRQKKFLIVLDDVWNEVSSKWSILSRPFQSAKEGSIVLVTSRNQRIADIMEAKETMKLEGLRDEDYLSFFMKCAFGSHNSCDHPKLQNIGRQIAKKMGGSPLAAKTVGAALKFNLEEEHWRKILASKLWQVHQNEDGILPALRLSYEHLPVQLKQCFTYCSIFPKNHSFEKDSLVLMWMALGLVQPNGQRRLEDIAGEYFDDLLSRFFFQNAVGSEERFVIHDLLHDLAESVPTGDHFRIENDLVVEVPRGVNHLYVNATNLLKVYEFRSEMKSLRSLVLFEDQPLAMSTFNHVFEEVLKELKGLRVLVLHDLPLTNLPEAIGNSVHLRYLEIQSSNAIKFPKSLSRLYHLQVLNLKKSNRVNSHYWPLKPNPEAIKDLISLRYLRINPQSFTSIPGIASLTCLQELDQFHVKKARGFKIDELGKLKQLHGRLCIKNLENVNSEMEAREAKLDEKEHLKKLSLYWNYVGQGCMSTYKDEDILEGLQPHPNLIELKIRRYMGTKSPRWLENKSWGSNLERIELSNCDNWKLLPPLGQLPFLRFLQLSRMKSVEQLGADFYGSYVAAFPSLEELRIGDMPELKEWLSIESFRDLFPSLAKLHIRNCRKLRGPFPTPTSRKEIAMFLSDKITPIADGKRRMCKKKEEMLEFYTDRIWRVSQCIPAAKLDLLRHLEISSCFLVAFTVEQEEWFMLLKCLRCLSFLECNSMSSLPTVLKWLTSLQRIQVMRCPNLKSLPENGLPAELKELHISKCHKELNERCSWKNGADWHKISHVETITIDAEDGRRNHSTYHPIG</sequence>
<feature type="coiled-coil region" evidence="7">
    <location>
        <begin position="23"/>
        <end position="57"/>
    </location>
</feature>
<evidence type="ECO:0000256" key="2">
    <source>
        <dbReference type="ARBA" id="ARBA00022614"/>
    </source>
</evidence>
<dbReference type="Gene3D" id="1.10.10.10">
    <property type="entry name" value="Winged helix-like DNA-binding domain superfamily/Winged helix DNA-binding domain"/>
    <property type="match status" value="1"/>
</dbReference>